<dbReference type="EMBL" id="NEDP02005557">
    <property type="protein sequence ID" value="OWF38697.1"/>
    <property type="molecule type" value="Genomic_DNA"/>
</dbReference>
<dbReference type="AlphaFoldDB" id="A0A210PQE4"/>
<sequence length="359" mass="39714">MEASHIKKALRTRRMESAKHKIDFADISTFDIVPTPPKGPKPEAVRLQRRHRVHAQKLNTYEAKYRSSQDSETHKTQHDAVNGSGDFLRTVDPAFPWYCPTPRTGDTSSSYDREEHTVHKQATCNDPSTSSSRKQAINTNPIRYPAPGPREQLAPSPFPVSKNKLAPVVDPKKNAVPKPARASPRASPRAGGLAGPRPVKAKHMLVHKENGKTTNTDQPTRIYLPEAVHNKNPIRYPAPGPREQLAPSPFPVNKNKLAPVVDPKKITVPKPARAGPRPVKAVHAPVYFDDAESSCVLTRMYGCRDEYTTDSVIPVKNSRPIRNPSPGPREQLLPSVFPVNKRRLPSLAKHGRVVAPLCG</sequence>
<feature type="compositionally biased region" description="Polar residues" evidence="1">
    <location>
        <begin position="120"/>
        <end position="141"/>
    </location>
</feature>
<name>A0A210PQE4_MIZYE</name>
<evidence type="ECO:0000313" key="3">
    <source>
        <dbReference type="Proteomes" id="UP000242188"/>
    </source>
</evidence>
<feature type="compositionally biased region" description="Basic and acidic residues" evidence="1">
    <location>
        <begin position="64"/>
        <end position="78"/>
    </location>
</feature>
<evidence type="ECO:0000313" key="2">
    <source>
        <dbReference type="EMBL" id="OWF38697.1"/>
    </source>
</evidence>
<organism evidence="2 3">
    <name type="scientific">Mizuhopecten yessoensis</name>
    <name type="common">Japanese scallop</name>
    <name type="synonym">Patinopecten yessoensis</name>
    <dbReference type="NCBI Taxonomy" id="6573"/>
    <lineage>
        <taxon>Eukaryota</taxon>
        <taxon>Metazoa</taxon>
        <taxon>Spiralia</taxon>
        <taxon>Lophotrochozoa</taxon>
        <taxon>Mollusca</taxon>
        <taxon>Bivalvia</taxon>
        <taxon>Autobranchia</taxon>
        <taxon>Pteriomorphia</taxon>
        <taxon>Pectinida</taxon>
        <taxon>Pectinoidea</taxon>
        <taxon>Pectinidae</taxon>
        <taxon>Mizuhopecten</taxon>
    </lineage>
</organism>
<feature type="compositionally biased region" description="Low complexity" evidence="1">
    <location>
        <begin position="179"/>
        <end position="190"/>
    </location>
</feature>
<dbReference type="Proteomes" id="UP000242188">
    <property type="component" value="Unassembled WGS sequence"/>
</dbReference>
<proteinExistence type="predicted"/>
<feature type="region of interest" description="Disordered" evidence="1">
    <location>
        <begin position="64"/>
        <end position="83"/>
    </location>
</feature>
<feature type="region of interest" description="Disordered" evidence="1">
    <location>
        <begin position="103"/>
        <end position="197"/>
    </location>
</feature>
<comment type="caution">
    <text evidence="2">The sequence shown here is derived from an EMBL/GenBank/DDBJ whole genome shotgun (WGS) entry which is preliminary data.</text>
</comment>
<protein>
    <submittedName>
        <fullName evidence="2">Uncharacterized protein</fullName>
    </submittedName>
</protein>
<evidence type="ECO:0000256" key="1">
    <source>
        <dbReference type="SAM" id="MobiDB-lite"/>
    </source>
</evidence>
<gene>
    <name evidence="2" type="ORF">KP79_PYT23189</name>
</gene>
<keyword evidence="3" id="KW-1185">Reference proteome</keyword>
<reference evidence="2 3" key="1">
    <citation type="journal article" date="2017" name="Nat. Ecol. Evol.">
        <title>Scallop genome provides insights into evolution of bilaterian karyotype and development.</title>
        <authorList>
            <person name="Wang S."/>
            <person name="Zhang J."/>
            <person name="Jiao W."/>
            <person name="Li J."/>
            <person name="Xun X."/>
            <person name="Sun Y."/>
            <person name="Guo X."/>
            <person name="Huan P."/>
            <person name="Dong B."/>
            <person name="Zhang L."/>
            <person name="Hu X."/>
            <person name="Sun X."/>
            <person name="Wang J."/>
            <person name="Zhao C."/>
            <person name="Wang Y."/>
            <person name="Wang D."/>
            <person name="Huang X."/>
            <person name="Wang R."/>
            <person name="Lv J."/>
            <person name="Li Y."/>
            <person name="Zhang Z."/>
            <person name="Liu B."/>
            <person name="Lu W."/>
            <person name="Hui Y."/>
            <person name="Liang J."/>
            <person name="Zhou Z."/>
            <person name="Hou R."/>
            <person name="Li X."/>
            <person name="Liu Y."/>
            <person name="Li H."/>
            <person name="Ning X."/>
            <person name="Lin Y."/>
            <person name="Zhao L."/>
            <person name="Xing Q."/>
            <person name="Dou J."/>
            <person name="Li Y."/>
            <person name="Mao J."/>
            <person name="Guo H."/>
            <person name="Dou H."/>
            <person name="Li T."/>
            <person name="Mu C."/>
            <person name="Jiang W."/>
            <person name="Fu Q."/>
            <person name="Fu X."/>
            <person name="Miao Y."/>
            <person name="Liu J."/>
            <person name="Yu Q."/>
            <person name="Li R."/>
            <person name="Liao H."/>
            <person name="Li X."/>
            <person name="Kong Y."/>
            <person name="Jiang Z."/>
            <person name="Chourrout D."/>
            <person name="Li R."/>
            <person name="Bao Z."/>
        </authorList>
    </citation>
    <scope>NUCLEOTIDE SEQUENCE [LARGE SCALE GENOMIC DNA]</scope>
    <source>
        <strain evidence="2 3">PY_sf001</strain>
    </source>
</reference>
<accession>A0A210PQE4</accession>